<keyword evidence="11" id="KW-1185">Reference proteome</keyword>
<dbReference type="PIRSF" id="PIRSF001293">
    <property type="entry name" value="ATP6V0A1"/>
    <property type="match status" value="1"/>
</dbReference>
<evidence type="ECO:0000256" key="5">
    <source>
        <dbReference type="ARBA" id="ARBA00022781"/>
    </source>
</evidence>
<protein>
    <recommendedName>
        <fullName evidence="9">V-type proton ATPase subunit a</fullName>
    </recommendedName>
</protein>
<feature type="transmembrane region" description="Helical" evidence="9">
    <location>
        <begin position="772"/>
        <end position="790"/>
    </location>
</feature>
<dbReference type="PANTHER" id="PTHR11629:SF63">
    <property type="entry name" value="V-TYPE PROTON ATPASE SUBUNIT A"/>
    <property type="match status" value="1"/>
</dbReference>
<gene>
    <name evidence="10" type="ORF">PPERSA_12805</name>
</gene>
<evidence type="ECO:0000256" key="4">
    <source>
        <dbReference type="ARBA" id="ARBA00022692"/>
    </source>
</evidence>
<evidence type="ECO:0000256" key="8">
    <source>
        <dbReference type="ARBA" id="ARBA00023136"/>
    </source>
</evidence>
<dbReference type="InterPro" id="IPR002490">
    <property type="entry name" value="V-ATPase_116kDa_su"/>
</dbReference>
<dbReference type="PANTHER" id="PTHR11629">
    <property type="entry name" value="VACUOLAR PROTON ATPASES"/>
    <property type="match status" value="1"/>
</dbReference>
<dbReference type="Proteomes" id="UP000054937">
    <property type="component" value="Unassembled WGS sequence"/>
</dbReference>
<comment type="caution">
    <text evidence="10">The sequence shown here is derived from an EMBL/GenBank/DDBJ whole genome shotgun (WGS) entry which is preliminary data.</text>
</comment>
<dbReference type="InParanoid" id="A0A0V0QEE5"/>
<evidence type="ECO:0000256" key="3">
    <source>
        <dbReference type="ARBA" id="ARBA00022448"/>
    </source>
</evidence>
<keyword evidence="5 9" id="KW-0375">Hydrogen ion transport</keyword>
<keyword evidence="3 9" id="KW-0813">Transport</keyword>
<evidence type="ECO:0000256" key="9">
    <source>
        <dbReference type="RuleBase" id="RU361189"/>
    </source>
</evidence>
<dbReference type="FunCoup" id="A0A0V0QEE5">
    <property type="interactions" value="56"/>
</dbReference>
<evidence type="ECO:0000256" key="7">
    <source>
        <dbReference type="ARBA" id="ARBA00023065"/>
    </source>
</evidence>
<reference evidence="10 11" key="1">
    <citation type="journal article" date="2015" name="Sci. Rep.">
        <title>Genome of the facultative scuticociliatosis pathogen Pseudocohnilembus persalinus provides insight into its virulence through horizontal gene transfer.</title>
        <authorList>
            <person name="Xiong J."/>
            <person name="Wang G."/>
            <person name="Cheng J."/>
            <person name="Tian M."/>
            <person name="Pan X."/>
            <person name="Warren A."/>
            <person name="Jiang C."/>
            <person name="Yuan D."/>
            <person name="Miao W."/>
        </authorList>
    </citation>
    <scope>NUCLEOTIDE SEQUENCE [LARGE SCALE GENOMIC DNA]</scope>
    <source>
        <strain evidence="10">36N120E</strain>
    </source>
</reference>
<feature type="transmembrane region" description="Helical" evidence="9">
    <location>
        <begin position="566"/>
        <end position="590"/>
    </location>
</feature>
<dbReference type="GO" id="GO:0000220">
    <property type="term" value="C:vacuolar proton-transporting V-type ATPase, V0 domain"/>
    <property type="evidence" value="ECO:0007669"/>
    <property type="project" value="InterPro"/>
</dbReference>
<keyword evidence="4 9" id="KW-0812">Transmembrane</keyword>
<dbReference type="OrthoDB" id="10264220at2759"/>
<keyword evidence="8 9" id="KW-0472">Membrane</keyword>
<feature type="transmembrane region" description="Helical" evidence="9">
    <location>
        <begin position="426"/>
        <end position="449"/>
    </location>
</feature>
<evidence type="ECO:0000256" key="6">
    <source>
        <dbReference type="ARBA" id="ARBA00022989"/>
    </source>
</evidence>
<feature type="transmembrane region" description="Helical" evidence="9">
    <location>
        <begin position="634"/>
        <end position="651"/>
    </location>
</feature>
<comment type="subcellular location">
    <subcellularLocation>
        <location evidence="1">Membrane</location>
        <topology evidence="1">Multi-pass membrane protein</topology>
    </subcellularLocation>
</comment>
<dbReference type="AlphaFoldDB" id="A0A0V0QEE5"/>
<evidence type="ECO:0000313" key="10">
    <source>
        <dbReference type="EMBL" id="KRX00586.1"/>
    </source>
</evidence>
<feature type="transmembrane region" description="Helical" evidence="9">
    <location>
        <begin position="535"/>
        <end position="554"/>
    </location>
</feature>
<dbReference type="Pfam" id="PF01496">
    <property type="entry name" value="V_ATPase_I"/>
    <property type="match status" value="1"/>
</dbReference>
<proteinExistence type="inferred from homology"/>
<comment type="similarity">
    <text evidence="2 9">Belongs to the V-ATPase 116 kDa subunit family.</text>
</comment>
<dbReference type="InterPro" id="IPR026028">
    <property type="entry name" value="V-type_ATPase_116kDa_su_euka"/>
</dbReference>
<evidence type="ECO:0000313" key="11">
    <source>
        <dbReference type="Proteomes" id="UP000054937"/>
    </source>
</evidence>
<keyword evidence="7 9" id="KW-0406">Ion transport</keyword>
<dbReference type="OMA" id="QFRDLNC"/>
<dbReference type="GO" id="GO:0007035">
    <property type="term" value="P:vacuolar acidification"/>
    <property type="evidence" value="ECO:0007669"/>
    <property type="project" value="TreeGrafter"/>
</dbReference>
<keyword evidence="6 9" id="KW-1133">Transmembrane helix</keyword>
<dbReference type="GO" id="GO:0046961">
    <property type="term" value="F:proton-transporting ATPase activity, rotational mechanism"/>
    <property type="evidence" value="ECO:0007669"/>
    <property type="project" value="InterPro"/>
</dbReference>
<organism evidence="10 11">
    <name type="scientific">Pseudocohnilembus persalinus</name>
    <name type="common">Ciliate</name>
    <dbReference type="NCBI Taxonomy" id="266149"/>
    <lineage>
        <taxon>Eukaryota</taxon>
        <taxon>Sar</taxon>
        <taxon>Alveolata</taxon>
        <taxon>Ciliophora</taxon>
        <taxon>Intramacronucleata</taxon>
        <taxon>Oligohymenophorea</taxon>
        <taxon>Scuticociliatia</taxon>
        <taxon>Philasterida</taxon>
        <taxon>Pseudocohnilembidae</taxon>
        <taxon>Pseudocohnilembus</taxon>
    </lineage>
</organism>
<evidence type="ECO:0000256" key="2">
    <source>
        <dbReference type="ARBA" id="ARBA00009904"/>
    </source>
</evidence>
<dbReference type="GO" id="GO:0051117">
    <property type="term" value="F:ATPase binding"/>
    <property type="evidence" value="ECO:0007669"/>
    <property type="project" value="TreeGrafter"/>
</dbReference>
<evidence type="ECO:0000256" key="1">
    <source>
        <dbReference type="ARBA" id="ARBA00004141"/>
    </source>
</evidence>
<sequence>MGLLRSENMGLYWLKMPRESAYDIISALGRLSCMQFIDADEYDTPGFQRHFHNNIKRSEEVLIKIQEIIAEINLFDLETTKCGNYYGYLENLDQTLNKYNKSHARYFDDIEADIDKKYIYMNQLINNFSASVEQRNQFIEQRAVYQMAGKIYNSQNQMQENLGRNLLSCIAGTIDLKDQERFQRTIFRVSKGNSIAIIEEISKDQRKNQQLINGKTRQIIQKAVFIIMFAGSSSGYFRQRLLRVCDSFGANMVNLPTDLKSQQQLYIQTEKKIQEINEMVTLNENEIEKFFRHLTFVDRQIENKPNQQLGSLCSEIEFAKLYCIREKLIYQQLNLLNQTNSIYQGLVWIEESLVSMVARKLSDLSKANPNLAMGQIFNVEEYNIEPPTYIKTNDFTQSFQEIVNTYGVPRYKEANPGLLTTMTFPFLFGVMYGDIGHGSVLFIFALYLLSMTPNLAQPGPLDGLYKHRYLIFFMGLFAVFCGFIYNDFFGFQLNLFGTCYDNQLEKNETCTYLFGVDPVWGIAKNKLTFFNSLKMKLSVIIGVIQMMVGIFLKGMNSIYFGSSIDFFFEFIPQLIFLTCTFGYMCFQITLKWLYDYSSDYSLAPSILTNMMKFFLGLGATDPDFADLYQNQSQIQFYLLIAAVISVPLMLFPKPLIQSHIHGKNVNKNMHDQKAGYLQFVDEDEEDRLQKQLEQGGKQQQQKICPYRKEIEHHEFSEEFVHQMIETIEFVLGCVSHTASYLRLWALSLAHSQLAEVFFDKTLKGALVSGDTSLIVVGFVIFACITFGVLMCMDTLECFLHALRLHWVEFQSKFFKADGYKFQAFSYVQMLAEHENQ</sequence>
<dbReference type="EMBL" id="LDAU01000184">
    <property type="protein sequence ID" value="KRX00586.1"/>
    <property type="molecule type" value="Genomic_DNA"/>
</dbReference>
<name>A0A0V0QEE5_PSEPJ</name>
<accession>A0A0V0QEE5</accession>
<feature type="transmembrane region" description="Helical" evidence="9">
    <location>
        <begin position="469"/>
        <end position="486"/>
    </location>
</feature>
<comment type="function">
    <text evidence="9">Essential component of the vacuolar proton pump (V-ATPase), a multimeric enzyme that catalyzes the translocation of protons across the membranes. Required for assembly and activity of the V-ATPase.</text>
</comment>